<dbReference type="SUPFAM" id="SSF46689">
    <property type="entry name" value="Homeodomain-like"/>
    <property type="match status" value="1"/>
</dbReference>
<evidence type="ECO:0000256" key="4">
    <source>
        <dbReference type="PROSITE-ProRule" id="PRU00335"/>
    </source>
</evidence>
<dbReference type="EMBL" id="PDOE01000002">
    <property type="protein sequence ID" value="RKL67874.1"/>
    <property type="molecule type" value="Genomic_DNA"/>
</dbReference>
<proteinExistence type="predicted"/>
<dbReference type="Proteomes" id="UP000281498">
    <property type="component" value="Unassembled WGS sequence"/>
</dbReference>
<evidence type="ECO:0000313" key="6">
    <source>
        <dbReference type="EMBL" id="RKL67874.1"/>
    </source>
</evidence>
<dbReference type="Pfam" id="PF00440">
    <property type="entry name" value="TetR_N"/>
    <property type="match status" value="1"/>
</dbReference>
<protein>
    <submittedName>
        <fullName evidence="6">TetR family transcriptional regulator</fullName>
    </submittedName>
</protein>
<evidence type="ECO:0000256" key="2">
    <source>
        <dbReference type="ARBA" id="ARBA00023125"/>
    </source>
</evidence>
<sequence length="192" mass="22210">MSPRRPASQDLTLEMILQAAQNQFLENDYSHVSMRSIAKELGCSHGALYHHFKNKAELFYAIVEQDFRKLDLLTNQTLLEDGTKKKKLSLIFLRFIQFGLDNQSSYEIMFMYRSEEVNSLAKEVAYLSYKNFADTVGSLCEGHIRIKDIWSTFLSLHGFVSHYCGYPRVDSFADVKEVAEAHVEFLLKIYES</sequence>
<keyword evidence="2 4" id="KW-0238">DNA-binding</keyword>
<dbReference type="RefSeq" id="WP_110938213.1">
    <property type="nucleotide sequence ID" value="NZ_KZ614147.1"/>
</dbReference>
<dbReference type="PANTHER" id="PTHR30055">
    <property type="entry name" value="HTH-TYPE TRANSCRIPTIONAL REGULATOR RUTR"/>
    <property type="match status" value="1"/>
</dbReference>
<keyword evidence="7" id="KW-1185">Reference proteome</keyword>
<dbReference type="GO" id="GO:0000976">
    <property type="term" value="F:transcription cis-regulatory region binding"/>
    <property type="evidence" value="ECO:0007669"/>
    <property type="project" value="TreeGrafter"/>
</dbReference>
<feature type="domain" description="HTH tetR-type" evidence="5">
    <location>
        <begin position="10"/>
        <end position="70"/>
    </location>
</feature>
<evidence type="ECO:0000313" key="7">
    <source>
        <dbReference type="Proteomes" id="UP000281498"/>
    </source>
</evidence>
<dbReference type="PROSITE" id="PS50977">
    <property type="entry name" value="HTH_TETR_2"/>
    <property type="match status" value="1"/>
</dbReference>
<evidence type="ECO:0000256" key="3">
    <source>
        <dbReference type="ARBA" id="ARBA00023163"/>
    </source>
</evidence>
<dbReference type="GO" id="GO:0003700">
    <property type="term" value="F:DNA-binding transcription factor activity"/>
    <property type="evidence" value="ECO:0007669"/>
    <property type="project" value="TreeGrafter"/>
</dbReference>
<keyword evidence="1" id="KW-0805">Transcription regulation</keyword>
<dbReference type="InterPro" id="IPR001647">
    <property type="entry name" value="HTH_TetR"/>
</dbReference>
<keyword evidence="3" id="KW-0804">Transcription</keyword>
<feature type="DNA-binding region" description="H-T-H motif" evidence="4">
    <location>
        <begin position="33"/>
        <end position="52"/>
    </location>
</feature>
<dbReference type="OrthoDB" id="9815924at2"/>
<evidence type="ECO:0000256" key="1">
    <source>
        <dbReference type="ARBA" id="ARBA00023015"/>
    </source>
</evidence>
<name>A0A3A9K4A1_9BACI</name>
<reference evidence="6 7" key="1">
    <citation type="submission" date="2017-10" db="EMBL/GenBank/DDBJ databases">
        <title>Bacillus sp. nov., a halophilic bacterium isolated from a Keqin Lake.</title>
        <authorList>
            <person name="Wang H."/>
        </authorList>
    </citation>
    <scope>NUCLEOTIDE SEQUENCE [LARGE SCALE GENOMIC DNA]</scope>
    <source>
        <strain evidence="6 7">KCTC 13187</strain>
    </source>
</reference>
<accession>A0A3A9K4A1</accession>
<dbReference type="Gene3D" id="1.10.357.10">
    <property type="entry name" value="Tetracycline Repressor, domain 2"/>
    <property type="match status" value="1"/>
</dbReference>
<comment type="caution">
    <text evidence="6">The sequence shown here is derived from an EMBL/GenBank/DDBJ whole genome shotgun (WGS) entry which is preliminary data.</text>
</comment>
<dbReference type="AlphaFoldDB" id="A0A3A9K4A1"/>
<organism evidence="6 7">
    <name type="scientific">Salipaludibacillus neizhouensis</name>
    <dbReference type="NCBI Taxonomy" id="885475"/>
    <lineage>
        <taxon>Bacteria</taxon>
        <taxon>Bacillati</taxon>
        <taxon>Bacillota</taxon>
        <taxon>Bacilli</taxon>
        <taxon>Bacillales</taxon>
        <taxon>Bacillaceae</taxon>
    </lineage>
</organism>
<dbReference type="InterPro" id="IPR009057">
    <property type="entry name" value="Homeodomain-like_sf"/>
</dbReference>
<evidence type="ECO:0000259" key="5">
    <source>
        <dbReference type="PROSITE" id="PS50977"/>
    </source>
</evidence>
<dbReference type="PANTHER" id="PTHR30055:SF234">
    <property type="entry name" value="HTH-TYPE TRANSCRIPTIONAL REGULATOR BETI"/>
    <property type="match status" value="1"/>
</dbReference>
<gene>
    <name evidence="6" type="ORF">CR203_05045</name>
</gene>
<dbReference type="PRINTS" id="PR00455">
    <property type="entry name" value="HTHTETR"/>
</dbReference>
<dbReference type="InterPro" id="IPR050109">
    <property type="entry name" value="HTH-type_TetR-like_transc_reg"/>
</dbReference>